<protein>
    <submittedName>
        <fullName evidence="2">Uncharacterized protein</fullName>
    </submittedName>
</protein>
<accession>A0ABR3UT02</accession>
<gene>
    <name evidence="2" type="ORF">ACET3X_003634</name>
</gene>
<proteinExistence type="predicted"/>
<feature type="compositionally biased region" description="Low complexity" evidence="1">
    <location>
        <begin position="1340"/>
        <end position="1358"/>
    </location>
</feature>
<feature type="compositionally biased region" description="Polar residues" evidence="1">
    <location>
        <begin position="641"/>
        <end position="650"/>
    </location>
</feature>
<sequence length="1529" mass="163186">MFGKRRRAASNPPQRAPPPSASASLAASKAFIKSAESHGDLSSAAAAAALRTHVTTPTPVGDTVTKRMVRRGSLSSNGSLSRQQPGAPGLRRHSSSGSMTERSFRAPSPGRGSPADPDAPPVPPVPKNVQQQGSVVHRRASSLEPTYRGGAPAPAGGRGRGVSLDRGANAVGRGQRAAGHLAQVSEEDDASRSVNFSRPMSPGIVGTRQNPSPPSSKGWFGGPVVNQEALQRMASTSRPKTSSGVSSYDLQNAQRSVQSAAERPVKTHQVSQGLQGAKLSSGSMRAKPSGSAVQSQSYLPPRAPRPVDPNSPDAIYDPSSRKFIHKQDAMARHRELHEEPEPAPRYVPQHVDTFHSVHIPENQMGRGSPSPIRHYVRQEQQAPQRQEEPVTQAPEPQLNAATGTRHSDDFVDADFPPEEQAHTSRKLEDSGYGTIVGHEDDEASPKSAQNQDGAYPRLATPANSTPAGSVSGQGRGRLPEAHDRNASLSPPRTAHFAAVPVELAATKHDPLPRSVSPAKSVLKSSPSVSRRGGSPATANGRLSARFAPSEASDTGSEDGGRKKKKNVRVSFEEEPVLLGKATDTEAPSHGGLGAPKWSPITEKEDEFEDFMKPRAALPVFGSIRDKERRPQENMAEKVTETFPTSNASSDTALGNIVAEDFAQKHATHVNPLPPDVTTVEGSGYVSDSSDYSNIHRPMETLQQPPAPEPNSLSASQHETTAAAAPVPEQVVEVPDIALQPATPSPHERPEPVYQSMTIPGGWGEDVPEAEHKTVSPTSTTSAPVVDSTTQQPKSTTQAEEYDETTDDNSSVYSDAYEDLSDGEGFGSINALMEKPVVVSSGLLSSRYANTDATDKTTSKLQLDTAVNDRRDSDTTPTQDWNAAQQHWSGLNASLKKPDPELGQAQATPDQASHAQEVISRVVQAPVSEDMSTPSASREYTPDTTPERKVTAMPPRRTTPPSADQSAVKPLKSALKKSPVPQPARPAESQARTTMRTAAPREGASEIHMKRTMRGGSDPASRTGPQMGSTMRSSMRGPSDTTSRAQPQMRQSMRSADASPAPSMGLAASRHSMVPMDTKPPRGALQKRNIPPAAGAVSKGRPQSMLAAKPMAAPAPTYDSDSDASVSSFQRERARKRGGREQGGRYTMRGSMRQDPAPTMRASAPAPRQVRAISPPAASSAMRRSMRPSSPTPEPVKSSKFSIRSLSPMGRFRRGSDVRPASPTPPMPVFNKQILPPKPSREPKQNAPPVKASKAAFKSRFADSSDEEDDARPTRFQSRFDDSDDDEPADYTLPPGLAPVRGIPRKAGEEDGDSTDLEEEAEEEAEDEPTNVVPKAAPVTNGANSNSGAQGAALSAGSLRDSKHAPLPSFGDAGKSKSKRGFFGLGKKKTTAQPQAVQAQPGLAQYAPTSDVIPMPPAQRNRDVGHPMTPIDEDKEFGDPRSVSPRSPKLQRRKTPEWPLQPPPAIGTEDRPVSSDGVTARRPRFTNRQSSTISNVSAPIVDAQGRSVSYGRSGKKKKFQGLRRVFGLND</sequence>
<feature type="compositionally biased region" description="Basic residues" evidence="1">
    <location>
        <begin position="1375"/>
        <end position="1389"/>
    </location>
</feature>
<feature type="compositionally biased region" description="Polar residues" evidence="1">
    <location>
        <begin position="233"/>
        <end position="259"/>
    </location>
</feature>
<feature type="compositionally biased region" description="Acidic residues" evidence="1">
    <location>
        <begin position="1309"/>
        <end position="1328"/>
    </location>
</feature>
<feature type="compositionally biased region" description="Polar residues" evidence="1">
    <location>
        <begin position="268"/>
        <end position="283"/>
    </location>
</feature>
<feature type="compositionally biased region" description="Basic and acidic residues" evidence="1">
    <location>
        <begin position="623"/>
        <end position="639"/>
    </location>
</feature>
<feature type="region of interest" description="Disordered" evidence="1">
    <location>
        <begin position="668"/>
        <end position="818"/>
    </location>
</feature>
<feature type="compositionally biased region" description="Polar residues" evidence="1">
    <location>
        <begin position="1485"/>
        <end position="1496"/>
    </location>
</feature>
<feature type="compositionally biased region" description="Polar residues" evidence="1">
    <location>
        <begin position="461"/>
        <end position="472"/>
    </location>
</feature>
<feature type="compositionally biased region" description="Low complexity" evidence="1">
    <location>
        <begin position="524"/>
        <end position="535"/>
    </location>
</feature>
<feature type="region of interest" description="Disordered" evidence="1">
    <location>
        <begin position="1"/>
        <end position="26"/>
    </location>
</feature>
<feature type="compositionally biased region" description="Basic and acidic residues" evidence="1">
    <location>
        <begin position="325"/>
        <end position="342"/>
    </location>
</feature>
<dbReference type="GeneID" id="96083956"/>
<feature type="region of interest" description="Disordered" evidence="1">
    <location>
        <begin position="847"/>
        <end position="1497"/>
    </location>
</feature>
<evidence type="ECO:0000313" key="3">
    <source>
        <dbReference type="Proteomes" id="UP001578633"/>
    </source>
</evidence>
<dbReference type="RefSeq" id="XP_069310181.1">
    <property type="nucleotide sequence ID" value="XM_069448931.1"/>
</dbReference>
<feature type="region of interest" description="Disordered" evidence="1">
    <location>
        <begin position="51"/>
        <end position="604"/>
    </location>
</feature>
<keyword evidence="3" id="KW-1185">Reference proteome</keyword>
<feature type="compositionally biased region" description="Polar residues" evidence="1">
    <location>
        <begin position="904"/>
        <end position="913"/>
    </location>
</feature>
<feature type="compositionally biased region" description="Pro residues" evidence="1">
    <location>
        <begin position="117"/>
        <end position="126"/>
    </location>
</feature>
<feature type="compositionally biased region" description="Polar residues" evidence="1">
    <location>
        <begin position="1038"/>
        <end position="1053"/>
    </location>
</feature>
<evidence type="ECO:0000313" key="2">
    <source>
        <dbReference type="EMBL" id="KAL1799597.1"/>
    </source>
</evidence>
<name>A0ABR3UT02_9PLEO</name>
<organism evidence="2 3">
    <name type="scientific">Alternaria dauci</name>
    <dbReference type="NCBI Taxonomy" id="48095"/>
    <lineage>
        <taxon>Eukaryota</taxon>
        <taxon>Fungi</taxon>
        <taxon>Dikarya</taxon>
        <taxon>Ascomycota</taxon>
        <taxon>Pezizomycotina</taxon>
        <taxon>Dothideomycetes</taxon>
        <taxon>Pleosporomycetidae</taxon>
        <taxon>Pleosporales</taxon>
        <taxon>Pleosporineae</taxon>
        <taxon>Pleosporaceae</taxon>
        <taxon>Alternaria</taxon>
        <taxon>Alternaria sect. Porri</taxon>
    </lineage>
</organism>
<reference evidence="2 3" key="1">
    <citation type="submission" date="2024-09" db="EMBL/GenBank/DDBJ databases">
        <title>T2T genomes of carrot and Alternaria dauci and their utility for understanding host-pathogen interaction during carrot leaf blight disease.</title>
        <authorList>
            <person name="Liu W."/>
            <person name="Xu S."/>
            <person name="Ou C."/>
            <person name="Liu X."/>
            <person name="Zhuang F."/>
            <person name="Deng X.W."/>
        </authorList>
    </citation>
    <scope>NUCLEOTIDE SEQUENCE [LARGE SCALE GENOMIC DNA]</scope>
    <source>
        <strain evidence="2 3">A2016</strain>
    </source>
</reference>
<feature type="compositionally biased region" description="Low complexity" evidence="1">
    <location>
        <begin position="1391"/>
        <end position="1404"/>
    </location>
</feature>
<feature type="region of interest" description="Disordered" evidence="1">
    <location>
        <begin position="621"/>
        <end position="650"/>
    </location>
</feature>
<feature type="compositionally biased region" description="Polar residues" evidence="1">
    <location>
        <begin position="874"/>
        <end position="891"/>
    </location>
</feature>
<dbReference type="EMBL" id="JBHGVX010000002">
    <property type="protein sequence ID" value="KAL1799597.1"/>
    <property type="molecule type" value="Genomic_DNA"/>
</dbReference>
<feature type="compositionally biased region" description="Low complexity" evidence="1">
    <location>
        <begin position="774"/>
        <end position="789"/>
    </location>
</feature>
<feature type="compositionally biased region" description="Low complexity" evidence="1">
    <location>
        <begin position="51"/>
        <end position="63"/>
    </location>
</feature>
<evidence type="ECO:0000256" key="1">
    <source>
        <dbReference type="SAM" id="MobiDB-lite"/>
    </source>
</evidence>
<feature type="compositionally biased region" description="Low complexity" evidence="1">
    <location>
        <begin position="1106"/>
        <end position="1115"/>
    </location>
</feature>
<feature type="compositionally biased region" description="Low complexity" evidence="1">
    <location>
        <begin position="71"/>
        <end position="82"/>
    </location>
</feature>
<dbReference type="Proteomes" id="UP001578633">
    <property type="component" value="Chromosome 2"/>
</dbReference>
<feature type="compositionally biased region" description="Low complexity" evidence="1">
    <location>
        <begin position="718"/>
        <end position="734"/>
    </location>
</feature>
<feature type="compositionally biased region" description="Basic and acidic residues" evidence="1">
    <location>
        <begin position="419"/>
        <end position="429"/>
    </location>
</feature>
<feature type="compositionally biased region" description="Low complexity" evidence="1">
    <location>
        <begin position="1170"/>
        <end position="1188"/>
    </location>
</feature>
<feature type="compositionally biased region" description="Polar residues" evidence="1">
    <location>
        <begin position="1022"/>
        <end position="1032"/>
    </location>
</feature>
<comment type="caution">
    <text evidence="2">The sequence shown here is derived from an EMBL/GenBank/DDBJ whole genome shotgun (WGS) entry which is preliminary data.</text>
</comment>
<feature type="compositionally biased region" description="Polar residues" evidence="1">
    <location>
        <begin position="929"/>
        <end position="943"/>
    </location>
</feature>
<feature type="compositionally biased region" description="Low complexity" evidence="1">
    <location>
        <begin position="679"/>
        <end position="692"/>
    </location>
</feature>